<dbReference type="OrthoDB" id="422637at2759"/>
<name>A0A3P7ISW5_STRVU</name>
<gene>
    <name evidence="1" type="ORF">SVUK_LOCUS5167</name>
</gene>
<dbReference type="AlphaFoldDB" id="A0A3P7ISW5"/>
<reference evidence="1 2" key="1">
    <citation type="submission" date="2018-11" db="EMBL/GenBank/DDBJ databases">
        <authorList>
            <consortium name="Pathogen Informatics"/>
        </authorList>
    </citation>
    <scope>NUCLEOTIDE SEQUENCE [LARGE SCALE GENOMIC DNA]</scope>
</reference>
<evidence type="ECO:0000313" key="2">
    <source>
        <dbReference type="Proteomes" id="UP000270094"/>
    </source>
</evidence>
<evidence type="ECO:0008006" key="3">
    <source>
        <dbReference type="Google" id="ProtNLM"/>
    </source>
</evidence>
<protein>
    <recommendedName>
        <fullName evidence="3">ABC transporter domain-containing protein</fullName>
    </recommendedName>
</protein>
<dbReference type="Proteomes" id="UP000270094">
    <property type="component" value="Unassembled WGS sequence"/>
</dbReference>
<sequence length="68" mass="7845">MREYLQPMRELQEGITFVSVGHRFSLKQFHDMELRLLGRGEWSMYDIDSASVASRAASLFGNDTIMSM</sequence>
<dbReference type="EMBL" id="UYYB01014955">
    <property type="protein sequence ID" value="VDM70169.1"/>
    <property type="molecule type" value="Genomic_DNA"/>
</dbReference>
<proteinExistence type="predicted"/>
<accession>A0A3P7ISW5</accession>
<evidence type="ECO:0000313" key="1">
    <source>
        <dbReference type="EMBL" id="VDM70169.1"/>
    </source>
</evidence>
<organism evidence="1 2">
    <name type="scientific">Strongylus vulgaris</name>
    <name type="common">Blood worm</name>
    <dbReference type="NCBI Taxonomy" id="40348"/>
    <lineage>
        <taxon>Eukaryota</taxon>
        <taxon>Metazoa</taxon>
        <taxon>Ecdysozoa</taxon>
        <taxon>Nematoda</taxon>
        <taxon>Chromadorea</taxon>
        <taxon>Rhabditida</taxon>
        <taxon>Rhabditina</taxon>
        <taxon>Rhabditomorpha</taxon>
        <taxon>Strongyloidea</taxon>
        <taxon>Strongylidae</taxon>
        <taxon>Strongylus</taxon>
    </lineage>
</organism>
<keyword evidence="2" id="KW-1185">Reference proteome</keyword>